<feature type="transmembrane region" description="Helical" evidence="1">
    <location>
        <begin position="40"/>
        <end position="58"/>
    </location>
</feature>
<keyword evidence="1" id="KW-0812">Transmembrane</keyword>
<keyword evidence="1" id="KW-0472">Membrane</keyword>
<keyword evidence="3" id="KW-1185">Reference proteome</keyword>
<organism evidence="2 3">
    <name type="scientific">Roseospirillum parvum</name>
    <dbReference type="NCBI Taxonomy" id="83401"/>
    <lineage>
        <taxon>Bacteria</taxon>
        <taxon>Pseudomonadati</taxon>
        <taxon>Pseudomonadota</taxon>
        <taxon>Alphaproteobacteria</taxon>
        <taxon>Rhodospirillales</taxon>
        <taxon>Rhodospirillaceae</taxon>
        <taxon>Roseospirillum</taxon>
    </lineage>
</organism>
<evidence type="ECO:0000313" key="2">
    <source>
        <dbReference type="EMBL" id="SDG69949.1"/>
    </source>
</evidence>
<gene>
    <name evidence="2" type="ORF">SAMN05421742_102156</name>
</gene>
<reference evidence="3" key="1">
    <citation type="submission" date="2016-10" db="EMBL/GenBank/DDBJ databases">
        <authorList>
            <person name="Varghese N."/>
            <person name="Submissions S."/>
        </authorList>
    </citation>
    <scope>NUCLEOTIDE SEQUENCE [LARGE SCALE GENOMIC DNA]</scope>
    <source>
        <strain evidence="3">930I</strain>
    </source>
</reference>
<name>A0A1G7WDU0_9PROT</name>
<evidence type="ECO:0008006" key="4">
    <source>
        <dbReference type="Google" id="ProtNLM"/>
    </source>
</evidence>
<dbReference type="STRING" id="83401.SAMN05421742_102156"/>
<accession>A0A1G7WDU0</accession>
<protein>
    <recommendedName>
        <fullName evidence="4">DUF2568 domain-containing protein</fullName>
    </recommendedName>
</protein>
<evidence type="ECO:0000256" key="1">
    <source>
        <dbReference type="SAM" id="Phobius"/>
    </source>
</evidence>
<feature type="transmembrane region" description="Helical" evidence="1">
    <location>
        <begin position="6"/>
        <end position="28"/>
    </location>
</feature>
<dbReference type="EMBL" id="FNCV01000002">
    <property type="protein sequence ID" value="SDG69949.1"/>
    <property type="molecule type" value="Genomic_DNA"/>
</dbReference>
<proteinExistence type="predicted"/>
<sequence length="87" mass="9180">MELPFTLATLLDLILLGMVLEGAALIVWRRRTGKGPRVGATVRVLLAGGLVLIAWRAHLAGAPLPGVALILGLGGLAHLLDIKGRWE</sequence>
<dbReference type="AlphaFoldDB" id="A0A1G7WDU0"/>
<keyword evidence="1" id="KW-1133">Transmembrane helix</keyword>
<dbReference type="Proteomes" id="UP000217076">
    <property type="component" value="Unassembled WGS sequence"/>
</dbReference>
<dbReference type="RefSeq" id="WP_143130925.1">
    <property type="nucleotide sequence ID" value="NZ_FNCV01000002.1"/>
</dbReference>
<evidence type="ECO:0000313" key="3">
    <source>
        <dbReference type="Proteomes" id="UP000217076"/>
    </source>
</evidence>
<feature type="transmembrane region" description="Helical" evidence="1">
    <location>
        <begin position="64"/>
        <end position="82"/>
    </location>
</feature>